<dbReference type="InterPro" id="IPR036457">
    <property type="entry name" value="PPM-type-like_dom_sf"/>
</dbReference>
<name>A0A9D2RZN5_9FIRM</name>
<dbReference type="EMBL" id="DWXZ01000162">
    <property type="protein sequence ID" value="HJB37924.1"/>
    <property type="molecule type" value="Genomic_DNA"/>
</dbReference>
<evidence type="ECO:0000259" key="1">
    <source>
        <dbReference type="PROSITE" id="PS51746"/>
    </source>
</evidence>
<reference evidence="2" key="2">
    <citation type="submission" date="2021-04" db="EMBL/GenBank/DDBJ databases">
        <authorList>
            <person name="Gilroy R."/>
        </authorList>
    </citation>
    <scope>NUCLEOTIDE SEQUENCE</scope>
    <source>
        <strain evidence="2">ChiBcolR8-3208</strain>
    </source>
</reference>
<dbReference type="AlphaFoldDB" id="A0A9D2RZN5"/>
<feature type="domain" description="PPM-type phosphatase" evidence="1">
    <location>
        <begin position="3"/>
        <end position="235"/>
    </location>
</feature>
<reference evidence="2" key="1">
    <citation type="journal article" date="2021" name="PeerJ">
        <title>Extensive microbial diversity within the chicken gut microbiome revealed by metagenomics and culture.</title>
        <authorList>
            <person name="Gilroy R."/>
            <person name="Ravi A."/>
            <person name="Getino M."/>
            <person name="Pursley I."/>
            <person name="Horton D.L."/>
            <person name="Alikhan N.F."/>
            <person name="Baker D."/>
            <person name="Gharbi K."/>
            <person name="Hall N."/>
            <person name="Watson M."/>
            <person name="Adriaenssens E.M."/>
            <person name="Foster-Nyarko E."/>
            <person name="Jarju S."/>
            <person name="Secka A."/>
            <person name="Antonio M."/>
            <person name="Oren A."/>
            <person name="Chaudhuri R.R."/>
            <person name="La Ragione R."/>
            <person name="Hildebrand F."/>
            <person name="Pallen M.J."/>
        </authorList>
    </citation>
    <scope>NUCLEOTIDE SEQUENCE</scope>
    <source>
        <strain evidence="2">ChiBcolR8-3208</strain>
    </source>
</reference>
<accession>A0A9D2RZN5</accession>
<comment type="caution">
    <text evidence="2">The sequence shown here is derived from an EMBL/GenBank/DDBJ whole genome shotgun (WGS) entry which is preliminary data.</text>
</comment>
<dbReference type="SUPFAM" id="SSF81606">
    <property type="entry name" value="PP2C-like"/>
    <property type="match status" value="1"/>
</dbReference>
<gene>
    <name evidence="2" type="ORF">H9942_07645</name>
</gene>
<dbReference type="Pfam" id="PF13672">
    <property type="entry name" value="PP2C_2"/>
    <property type="match status" value="1"/>
</dbReference>
<organism evidence="2 3">
    <name type="scientific">Candidatus Acutalibacter ornithocaccae</name>
    <dbReference type="NCBI Taxonomy" id="2838416"/>
    <lineage>
        <taxon>Bacteria</taxon>
        <taxon>Bacillati</taxon>
        <taxon>Bacillota</taxon>
        <taxon>Clostridia</taxon>
        <taxon>Eubacteriales</taxon>
        <taxon>Acutalibacteraceae</taxon>
        <taxon>Acutalibacter</taxon>
    </lineage>
</organism>
<dbReference type="SMART" id="SM00332">
    <property type="entry name" value="PP2Cc"/>
    <property type="match status" value="1"/>
</dbReference>
<sequence>MISYACYTDRGGRPCNEDTVEICRQDSHRLCAVLADGLGGHGGGKAASSAAVQTILQGWRGKTSLGELRQLAEQANRQVLSLQTKSCRMKTTVVVLIVEGARWQWAYAGDSRLYHFVEGNLLWQTKDHSSSQIAVLLGQIAPEQIRFHEDRSRIYRALGQDEATQVDAGEEALSPGKHQFLLCSDGFWEYILEGEMEGQLKASATPQEWLDRMCSLLRERVPDNNDNNSAAAVWVEC</sequence>
<dbReference type="InterPro" id="IPR001932">
    <property type="entry name" value="PPM-type_phosphatase-like_dom"/>
</dbReference>
<protein>
    <submittedName>
        <fullName evidence="2">Serine/threonine-protein phosphatase</fullName>
    </submittedName>
</protein>
<dbReference type="Gene3D" id="3.60.40.10">
    <property type="entry name" value="PPM-type phosphatase domain"/>
    <property type="match status" value="1"/>
</dbReference>
<proteinExistence type="predicted"/>
<dbReference type="SMART" id="SM00331">
    <property type="entry name" value="PP2C_SIG"/>
    <property type="match status" value="1"/>
</dbReference>
<evidence type="ECO:0000313" key="2">
    <source>
        <dbReference type="EMBL" id="HJB37924.1"/>
    </source>
</evidence>
<dbReference type="PROSITE" id="PS51746">
    <property type="entry name" value="PPM_2"/>
    <property type="match status" value="1"/>
</dbReference>
<dbReference type="Proteomes" id="UP000824214">
    <property type="component" value="Unassembled WGS sequence"/>
</dbReference>
<evidence type="ECO:0000313" key="3">
    <source>
        <dbReference type="Proteomes" id="UP000824214"/>
    </source>
</evidence>